<name>A0A418ASQ5_9STRA</name>
<evidence type="ECO:0000259" key="5">
    <source>
        <dbReference type="Pfam" id="PF00580"/>
    </source>
</evidence>
<dbReference type="Gene3D" id="1.10.10.160">
    <property type="match status" value="1"/>
</dbReference>
<dbReference type="GO" id="GO:0004386">
    <property type="term" value="F:helicase activity"/>
    <property type="evidence" value="ECO:0007669"/>
    <property type="project" value="UniProtKB-KW"/>
</dbReference>
<keyword evidence="2" id="KW-0378">Hydrolase</keyword>
<keyword evidence="4" id="KW-0067">ATP-binding</keyword>
<reference evidence="6 7" key="1">
    <citation type="submission" date="2018-08" db="EMBL/GenBank/DDBJ databases">
        <title>Aphanomyces genome sequencing and annotation.</title>
        <authorList>
            <person name="Minardi D."/>
            <person name="Oidtmann B."/>
            <person name="Van Der Giezen M."/>
            <person name="Studholme D.J."/>
        </authorList>
    </citation>
    <scope>NUCLEOTIDE SEQUENCE [LARGE SCALE GENOMIC DNA]</scope>
    <source>
        <strain evidence="6 7">NJM0002</strain>
    </source>
</reference>
<dbReference type="VEuPathDB" id="FungiDB:H310_06835"/>
<keyword evidence="7" id="KW-1185">Reference proteome</keyword>
<keyword evidence="1" id="KW-0547">Nucleotide-binding</keyword>
<evidence type="ECO:0000313" key="6">
    <source>
        <dbReference type="EMBL" id="RHY28205.1"/>
    </source>
</evidence>
<dbReference type="EMBL" id="QUSY01000625">
    <property type="protein sequence ID" value="RHY28205.1"/>
    <property type="molecule type" value="Genomic_DNA"/>
</dbReference>
<dbReference type="InterPro" id="IPR013986">
    <property type="entry name" value="DExx_box_DNA_helicase_dom_sf"/>
</dbReference>
<keyword evidence="3" id="KW-0347">Helicase</keyword>
<evidence type="ECO:0000256" key="1">
    <source>
        <dbReference type="ARBA" id="ARBA00022741"/>
    </source>
</evidence>
<dbReference type="SUPFAM" id="SSF52540">
    <property type="entry name" value="P-loop containing nucleoside triphosphate hydrolases"/>
    <property type="match status" value="1"/>
</dbReference>
<proteinExistence type="predicted"/>
<evidence type="ECO:0000313" key="7">
    <source>
        <dbReference type="Proteomes" id="UP000285060"/>
    </source>
</evidence>
<dbReference type="Proteomes" id="UP000285060">
    <property type="component" value="Unassembled WGS sequence"/>
</dbReference>
<dbReference type="InterPro" id="IPR027417">
    <property type="entry name" value="P-loop_NTPase"/>
</dbReference>
<accession>A0A418ASQ5</accession>
<dbReference type="Gene3D" id="3.40.50.300">
    <property type="entry name" value="P-loop containing nucleotide triphosphate hydrolases"/>
    <property type="match status" value="1"/>
</dbReference>
<dbReference type="GO" id="GO:0016787">
    <property type="term" value="F:hydrolase activity"/>
    <property type="evidence" value="ECO:0007669"/>
    <property type="project" value="UniProtKB-KW"/>
</dbReference>
<feature type="domain" description="UvrD-like helicase ATP-binding" evidence="5">
    <location>
        <begin position="30"/>
        <end position="156"/>
    </location>
</feature>
<evidence type="ECO:0000256" key="4">
    <source>
        <dbReference type="ARBA" id="ARBA00022840"/>
    </source>
</evidence>
<dbReference type="InterPro" id="IPR014016">
    <property type="entry name" value="UvrD-like_ATP-bd"/>
</dbReference>
<dbReference type="GO" id="GO:0005524">
    <property type="term" value="F:ATP binding"/>
    <property type="evidence" value="ECO:0007669"/>
    <property type="project" value="UniProtKB-KW"/>
</dbReference>
<sequence>MSHTETAAFLFQHIDSIPHSSLRSSYKSPIMLQRAVKDLMRLFEHLESHGISPDEYASFVAALSPEGYKMSLAVFTDFSAKQTDLSTAYEAYRSLLAQHNVTTWHGTVLDTLVHVQNHPFFLHAAVSSFDRILVDDLQTLTPAMLKLTANLYSAPQLIQAAAALTAPSCATSRPLDRVIATHLFASAQDEVDFVADLVARVDLKKVTSAEPGTV</sequence>
<comment type="caution">
    <text evidence="6">The sequence shown here is derived from an EMBL/GenBank/DDBJ whole genome shotgun (WGS) entry which is preliminary data.</text>
</comment>
<evidence type="ECO:0000256" key="3">
    <source>
        <dbReference type="ARBA" id="ARBA00022806"/>
    </source>
</evidence>
<dbReference type="AlphaFoldDB" id="A0A418ASQ5"/>
<dbReference type="Pfam" id="PF00580">
    <property type="entry name" value="UvrD-helicase"/>
    <property type="match status" value="1"/>
</dbReference>
<organism evidence="6 7">
    <name type="scientific">Aphanomyces invadans</name>
    <dbReference type="NCBI Taxonomy" id="157072"/>
    <lineage>
        <taxon>Eukaryota</taxon>
        <taxon>Sar</taxon>
        <taxon>Stramenopiles</taxon>
        <taxon>Oomycota</taxon>
        <taxon>Saprolegniomycetes</taxon>
        <taxon>Saprolegniales</taxon>
        <taxon>Verrucalvaceae</taxon>
        <taxon>Aphanomyces</taxon>
    </lineage>
</organism>
<gene>
    <name evidence="6" type="ORF">DYB32_006147</name>
</gene>
<protein>
    <recommendedName>
        <fullName evidence="5">UvrD-like helicase ATP-binding domain-containing protein</fullName>
    </recommendedName>
</protein>
<evidence type="ECO:0000256" key="2">
    <source>
        <dbReference type="ARBA" id="ARBA00022801"/>
    </source>
</evidence>